<proteinExistence type="predicted"/>
<reference evidence="5" key="1">
    <citation type="submission" date="2023-08" db="EMBL/GenBank/DDBJ databases">
        <title>Reference Genome Resource for the Citrus Pathogen Phytophthora citrophthora.</title>
        <authorList>
            <person name="Moller H."/>
            <person name="Coetzee B."/>
            <person name="Rose L.J."/>
            <person name="Van Niekerk J.M."/>
        </authorList>
    </citation>
    <scope>NUCLEOTIDE SEQUENCE</scope>
    <source>
        <strain evidence="5">STE-U-9442</strain>
    </source>
</reference>
<dbReference type="InterPro" id="IPR044993">
    <property type="entry name" value="BXL"/>
</dbReference>
<dbReference type="Gene3D" id="2.60.40.10">
    <property type="entry name" value="Immunoglobulins"/>
    <property type="match status" value="1"/>
</dbReference>
<dbReference type="GO" id="GO:0031222">
    <property type="term" value="P:arabinan catabolic process"/>
    <property type="evidence" value="ECO:0007669"/>
    <property type="project" value="TreeGrafter"/>
</dbReference>
<evidence type="ECO:0000256" key="2">
    <source>
        <dbReference type="ARBA" id="ARBA00022801"/>
    </source>
</evidence>
<dbReference type="SUPFAM" id="SSF52279">
    <property type="entry name" value="Beta-D-glucan exohydrolase, C-terminal domain"/>
    <property type="match status" value="1"/>
</dbReference>
<dbReference type="Pfam" id="PF14310">
    <property type="entry name" value="Fn3-like"/>
    <property type="match status" value="1"/>
</dbReference>
<dbReference type="SUPFAM" id="SSF51445">
    <property type="entry name" value="(Trans)glycosidases"/>
    <property type="match status" value="1"/>
</dbReference>
<evidence type="ECO:0000313" key="6">
    <source>
        <dbReference type="Proteomes" id="UP001259832"/>
    </source>
</evidence>
<dbReference type="InterPro" id="IPR026891">
    <property type="entry name" value="Fn3-like"/>
</dbReference>
<dbReference type="Pfam" id="PF01915">
    <property type="entry name" value="Glyco_hydro_3_C"/>
    <property type="match status" value="1"/>
</dbReference>
<sequence length="505" mass="55193">MDMLVTKLVIRSLSFLPLAPTITLPKHYIAYSYENYGGGNRKEFDAIVSPYDFADTYFPAFRSSIVDGKAKGVLCSYNSINGVPTCANNASENDLLWNKLGFDGYITSDSGAIEAISDRHHYVATRCEAARIAILAGTDVNSGWLFGYIKCLPGLLRFELGLFDPIGDQPYWKVKPSDVNTVEAKQLSLDLARKSIVLLQNNNSVLPLQKGTKLAVLGPHAQAKWGLIGNYLGQMCHGDYNEVGCIQTPLEAVTATNGAASTSFALGCNISGNSTAGFDEAVKVTQEADAAVLFLGIDETIEAEVNDRNHINLPAIQMQLLQRIRATEALMEAFYPGFFGAQAMADVLFGDTNPGGKLPVTMYRSDYVTSIDMKSMNMTAAPGRSYRYFEGEPVFPFGWGLSYTTFSLASSVVFAYFRPVTTGATGPATLLNQQLFDYRRVGLKPTEKNQVSFTAQRSTLALVDEQGNLVSFPGSYEIIVTNGVHERQTFRVQVDGEPEIIRAHV</sequence>
<feature type="domain" description="Fibronectin type III-like" evidence="4">
    <location>
        <begin position="411"/>
        <end position="484"/>
    </location>
</feature>
<dbReference type="Gene3D" id="3.20.20.300">
    <property type="entry name" value="Glycoside hydrolase, family 3, N-terminal domain"/>
    <property type="match status" value="1"/>
</dbReference>
<name>A0AAD9LQ78_9STRA</name>
<evidence type="ECO:0000259" key="4">
    <source>
        <dbReference type="SMART" id="SM01217"/>
    </source>
</evidence>
<dbReference type="InterPro" id="IPR036881">
    <property type="entry name" value="Glyco_hydro_3_C_sf"/>
</dbReference>
<dbReference type="InterPro" id="IPR036962">
    <property type="entry name" value="Glyco_hydro_3_N_sf"/>
</dbReference>
<dbReference type="EMBL" id="JASMQC010000006">
    <property type="protein sequence ID" value="KAK1944406.1"/>
    <property type="molecule type" value="Genomic_DNA"/>
</dbReference>
<dbReference type="SMART" id="SM01217">
    <property type="entry name" value="Fn3_like"/>
    <property type="match status" value="1"/>
</dbReference>
<dbReference type="GO" id="GO:0046556">
    <property type="term" value="F:alpha-L-arabinofuranosidase activity"/>
    <property type="evidence" value="ECO:0007669"/>
    <property type="project" value="TreeGrafter"/>
</dbReference>
<keyword evidence="3" id="KW-0326">Glycosidase</keyword>
<dbReference type="GO" id="GO:0009044">
    <property type="term" value="F:xylan 1,4-beta-xylosidase activity"/>
    <property type="evidence" value="ECO:0007669"/>
    <property type="project" value="InterPro"/>
</dbReference>
<dbReference type="Proteomes" id="UP001259832">
    <property type="component" value="Unassembled WGS sequence"/>
</dbReference>
<organism evidence="5 6">
    <name type="scientific">Phytophthora citrophthora</name>
    <dbReference type="NCBI Taxonomy" id="4793"/>
    <lineage>
        <taxon>Eukaryota</taxon>
        <taxon>Sar</taxon>
        <taxon>Stramenopiles</taxon>
        <taxon>Oomycota</taxon>
        <taxon>Peronosporomycetes</taxon>
        <taxon>Peronosporales</taxon>
        <taxon>Peronosporaceae</taxon>
        <taxon>Phytophthora</taxon>
    </lineage>
</organism>
<dbReference type="PANTHER" id="PTHR42721">
    <property type="entry name" value="SUGAR HYDROLASE-RELATED"/>
    <property type="match status" value="1"/>
</dbReference>
<evidence type="ECO:0000256" key="3">
    <source>
        <dbReference type="ARBA" id="ARBA00023295"/>
    </source>
</evidence>
<dbReference type="PANTHER" id="PTHR42721:SF41">
    <property type="entry name" value="GLYCOSIDE HYDROLASE FAMILY 3 C-TERMINAL DOMAIN-CONTAINING PROTEIN"/>
    <property type="match status" value="1"/>
</dbReference>
<dbReference type="GO" id="GO:0045493">
    <property type="term" value="P:xylan catabolic process"/>
    <property type="evidence" value="ECO:0007669"/>
    <property type="project" value="InterPro"/>
</dbReference>
<evidence type="ECO:0000313" key="5">
    <source>
        <dbReference type="EMBL" id="KAK1944406.1"/>
    </source>
</evidence>
<keyword evidence="2" id="KW-0378">Hydrolase</keyword>
<gene>
    <name evidence="5" type="ORF">P3T76_004318</name>
</gene>
<evidence type="ECO:0000256" key="1">
    <source>
        <dbReference type="ARBA" id="ARBA00022729"/>
    </source>
</evidence>
<dbReference type="InterPro" id="IPR013783">
    <property type="entry name" value="Ig-like_fold"/>
</dbReference>
<dbReference type="AlphaFoldDB" id="A0AAD9LQ78"/>
<dbReference type="InterPro" id="IPR002772">
    <property type="entry name" value="Glyco_hydro_3_C"/>
</dbReference>
<keyword evidence="6" id="KW-1185">Reference proteome</keyword>
<accession>A0AAD9LQ78</accession>
<dbReference type="Gene3D" id="3.40.50.1700">
    <property type="entry name" value="Glycoside hydrolase family 3 C-terminal domain"/>
    <property type="match status" value="2"/>
</dbReference>
<dbReference type="InterPro" id="IPR017853">
    <property type="entry name" value="GH"/>
</dbReference>
<keyword evidence="1" id="KW-0732">Signal</keyword>
<dbReference type="InterPro" id="IPR001764">
    <property type="entry name" value="Glyco_hydro_3_N"/>
</dbReference>
<protein>
    <submittedName>
        <fullName evidence="5">Beta-D-xylosidase 2</fullName>
    </submittedName>
</protein>
<dbReference type="Pfam" id="PF00933">
    <property type="entry name" value="Glyco_hydro_3"/>
    <property type="match status" value="1"/>
</dbReference>
<comment type="caution">
    <text evidence="5">The sequence shown here is derived from an EMBL/GenBank/DDBJ whole genome shotgun (WGS) entry which is preliminary data.</text>
</comment>